<dbReference type="EMBL" id="AYEU01000006">
    <property type="protein sequence ID" value="ESK51193.1"/>
    <property type="molecule type" value="Genomic_DNA"/>
</dbReference>
<evidence type="ECO:0000256" key="1">
    <source>
        <dbReference type="SAM" id="Phobius"/>
    </source>
</evidence>
<sequence>MSSKKSGISIFLGISLSLFCIGGAVWLLFIGKLAGSEFVALVLGGIVLSLIIYFSSEIQEFSIAGNAVKLRELKDEAHQTIESLKQARTELFRLLLPQALNFGGTLGSLSKVDKRVEGFCQLYGAIQSFDCVAELTSDIEKTLRVLITTQFNLLCFIHKKSVKTLQDSLDDLWTPQALSLHLTDAMIEDLRSRTTPEPDFLTIKQDIHNAIDAYAKLYVIHKELMSITDL</sequence>
<organism evidence="2 3">
    <name type="scientific">Acinetobacter brisouii CIP 110357</name>
    <dbReference type="NCBI Taxonomy" id="1341683"/>
    <lineage>
        <taxon>Bacteria</taxon>
        <taxon>Pseudomonadati</taxon>
        <taxon>Pseudomonadota</taxon>
        <taxon>Gammaproteobacteria</taxon>
        <taxon>Moraxellales</taxon>
        <taxon>Moraxellaceae</taxon>
        <taxon>Acinetobacter</taxon>
    </lineage>
</organism>
<dbReference type="HOGENOM" id="CLU_104926_0_0_6"/>
<keyword evidence="1" id="KW-1133">Transmembrane helix</keyword>
<gene>
    <name evidence="2" type="ORF">P255_01699</name>
</gene>
<dbReference type="AlphaFoldDB" id="V2U9J5"/>
<accession>V2U9J5</accession>
<evidence type="ECO:0008006" key="4">
    <source>
        <dbReference type="Google" id="ProtNLM"/>
    </source>
</evidence>
<feature type="transmembrane region" description="Helical" evidence="1">
    <location>
        <begin position="7"/>
        <end position="29"/>
    </location>
</feature>
<evidence type="ECO:0000313" key="2">
    <source>
        <dbReference type="EMBL" id="ESK51193.1"/>
    </source>
</evidence>
<dbReference type="PATRIC" id="fig|1341683.3.peg.1688"/>
<comment type="caution">
    <text evidence="2">The sequence shown here is derived from an EMBL/GenBank/DDBJ whole genome shotgun (WGS) entry which is preliminary data.</text>
</comment>
<name>V2U9J5_9GAMM</name>
<keyword evidence="3" id="KW-1185">Reference proteome</keyword>
<protein>
    <recommendedName>
        <fullName evidence="4">5-bromo-4-chloroindolyl phosphate hydrolysis protein</fullName>
    </recommendedName>
</protein>
<evidence type="ECO:0000313" key="3">
    <source>
        <dbReference type="Proteomes" id="UP000018418"/>
    </source>
</evidence>
<keyword evidence="1" id="KW-0472">Membrane</keyword>
<dbReference type="Proteomes" id="UP000018418">
    <property type="component" value="Unassembled WGS sequence"/>
</dbReference>
<keyword evidence="1" id="KW-0812">Transmembrane</keyword>
<dbReference type="OrthoDB" id="6689501at2"/>
<feature type="transmembrane region" description="Helical" evidence="1">
    <location>
        <begin position="35"/>
        <end position="54"/>
    </location>
</feature>
<proteinExistence type="predicted"/>
<reference evidence="2 3" key="1">
    <citation type="submission" date="2013-10" db="EMBL/GenBank/DDBJ databases">
        <title>The Genome Sequence of Acinetobacter brisouii CIP 110357.</title>
        <authorList>
            <consortium name="The Broad Institute Genomics Platform"/>
            <consortium name="The Broad Institute Genome Sequencing Center for Infectious Disease"/>
            <person name="Cerqueira G."/>
            <person name="Feldgarden M."/>
            <person name="Courvalin P."/>
            <person name="Grillot-Courvalin C."/>
            <person name="Clermont D."/>
            <person name="Rocha E."/>
            <person name="Yoon E.-J."/>
            <person name="Nemec A."/>
            <person name="Young S.K."/>
            <person name="Zeng Q."/>
            <person name="Gargeya S."/>
            <person name="Fitzgerald M."/>
            <person name="Abouelleil A."/>
            <person name="Alvarado L."/>
            <person name="Berlin A.M."/>
            <person name="Chapman S.B."/>
            <person name="Gainer-Dewar J."/>
            <person name="Goldberg J."/>
            <person name="Gnerre S."/>
            <person name="Griggs A."/>
            <person name="Gujja S."/>
            <person name="Hansen M."/>
            <person name="Howarth C."/>
            <person name="Imamovic A."/>
            <person name="Ireland A."/>
            <person name="Larimer J."/>
            <person name="McCowan C."/>
            <person name="Murphy C."/>
            <person name="Pearson M."/>
            <person name="Poon T.W."/>
            <person name="Priest M."/>
            <person name="Roberts A."/>
            <person name="Saif S."/>
            <person name="Shea T."/>
            <person name="Sykes S."/>
            <person name="Wortman J."/>
            <person name="Nusbaum C."/>
            <person name="Birren B."/>
        </authorList>
    </citation>
    <scope>NUCLEOTIDE SEQUENCE [LARGE SCALE GENOMIC DNA]</scope>
    <source>
        <strain evidence="2 3">CIP 110357</strain>
    </source>
</reference>
<dbReference type="RefSeq" id="WP_004900388.1">
    <property type="nucleotide sequence ID" value="NZ_BBTI01000002.1"/>
</dbReference>